<reference evidence="2 3" key="1">
    <citation type="journal article" date="2014" name="Genome Biol. Evol.">
        <title>The secreted proteins of Achlya hypogyna and Thraustotheca clavata identify the ancestral oomycete secretome and reveal gene acquisitions by horizontal gene transfer.</title>
        <authorList>
            <person name="Misner I."/>
            <person name="Blouin N."/>
            <person name="Leonard G."/>
            <person name="Richards T.A."/>
            <person name="Lane C.E."/>
        </authorList>
    </citation>
    <scope>NUCLEOTIDE SEQUENCE [LARGE SCALE GENOMIC DNA]</scope>
    <source>
        <strain evidence="2 3">ATCC 48635</strain>
    </source>
</reference>
<dbReference type="Proteomes" id="UP000243579">
    <property type="component" value="Unassembled WGS sequence"/>
</dbReference>
<proteinExistence type="predicted"/>
<sequence>MVAAEDDGRLDAGLARLFGPPSRKRKRGPNVSVAEAVAWIKKGVRTAPNQALAVRKTLAALVSALKTPTVPMADVRTVLASLFERSKVFRDEFVRGMHPFFQLWAAKGLYSIELLELLEAWDAQYHAVYPALHAAFQAIPSKFMGLLAAKRAQEAAAAEEVKVARRMAEMQFEHMCNQLEEAEATIGQLVREMDAGLAMLVPDVDDCFEALLPTPATAFDDDDDDEEWEDVLPRSVVEHTTADHLTLADVIAQCGLGSAAYSLTITVPALADARPSLEHVRVVVREGALQLRKRYLPLLRQWQATAAACPKAPPEAAARVAALDASVRRVVLKWTELDRGNTQAH</sequence>
<keyword evidence="1" id="KW-0175">Coiled coil</keyword>
<dbReference type="OrthoDB" id="5594015at2759"/>
<evidence type="ECO:0000313" key="3">
    <source>
        <dbReference type="Proteomes" id="UP000243579"/>
    </source>
</evidence>
<name>A0A1V9Y5A3_ACHHY</name>
<dbReference type="STRING" id="1202772.A0A1V9Y5A3"/>
<accession>A0A1V9Y5A3</accession>
<protein>
    <submittedName>
        <fullName evidence="2">Uncharacterized protein</fullName>
    </submittedName>
</protein>
<feature type="coiled-coil region" evidence="1">
    <location>
        <begin position="165"/>
        <end position="192"/>
    </location>
</feature>
<evidence type="ECO:0000256" key="1">
    <source>
        <dbReference type="SAM" id="Coils"/>
    </source>
</evidence>
<dbReference type="AlphaFoldDB" id="A0A1V9Y5A3"/>
<organism evidence="2 3">
    <name type="scientific">Achlya hypogyna</name>
    <name type="common">Oomycete</name>
    <name type="synonym">Protoachlya hypogyna</name>
    <dbReference type="NCBI Taxonomy" id="1202772"/>
    <lineage>
        <taxon>Eukaryota</taxon>
        <taxon>Sar</taxon>
        <taxon>Stramenopiles</taxon>
        <taxon>Oomycota</taxon>
        <taxon>Saprolegniomycetes</taxon>
        <taxon>Saprolegniales</taxon>
        <taxon>Achlyaceae</taxon>
        <taxon>Achlya</taxon>
    </lineage>
</organism>
<dbReference type="EMBL" id="JNBR01002861">
    <property type="protein sequence ID" value="OQR80900.1"/>
    <property type="molecule type" value="Genomic_DNA"/>
</dbReference>
<keyword evidence="3" id="KW-1185">Reference proteome</keyword>
<gene>
    <name evidence="2" type="ORF">ACHHYP_17080</name>
</gene>
<evidence type="ECO:0000313" key="2">
    <source>
        <dbReference type="EMBL" id="OQR80900.1"/>
    </source>
</evidence>
<comment type="caution">
    <text evidence="2">The sequence shown here is derived from an EMBL/GenBank/DDBJ whole genome shotgun (WGS) entry which is preliminary data.</text>
</comment>